<sequence>MSEKLAYNLSEDSITIFWEGKPYSVRSDNANFQALRR</sequence>
<protein>
    <submittedName>
        <fullName evidence="1">Uncharacterized protein</fullName>
    </submittedName>
</protein>
<organism evidence="1">
    <name type="scientific">marine metagenome</name>
    <dbReference type="NCBI Taxonomy" id="408172"/>
    <lineage>
        <taxon>unclassified sequences</taxon>
        <taxon>metagenomes</taxon>
        <taxon>ecological metagenomes</taxon>
    </lineage>
</organism>
<dbReference type="EMBL" id="UINC01172809">
    <property type="protein sequence ID" value="SVD78079.1"/>
    <property type="molecule type" value="Genomic_DNA"/>
</dbReference>
<gene>
    <name evidence="1" type="ORF">METZ01_LOCUS430933</name>
</gene>
<proteinExistence type="predicted"/>
<name>A0A382Y4V3_9ZZZZ</name>
<feature type="non-terminal residue" evidence="1">
    <location>
        <position position="37"/>
    </location>
</feature>
<evidence type="ECO:0000313" key="1">
    <source>
        <dbReference type="EMBL" id="SVD78079.1"/>
    </source>
</evidence>
<accession>A0A382Y4V3</accession>
<dbReference type="AlphaFoldDB" id="A0A382Y4V3"/>
<reference evidence="1" key="1">
    <citation type="submission" date="2018-05" db="EMBL/GenBank/DDBJ databases">
        <authorList>
            <person name="Lanie J.A."/>
            <person name="Ng W.-L."/>
            <person name="Kazmierczak K.M."/>
            <person name="Andrzejewski T.M."/>
            <person name="Davidsen T.M."/>
            <person name="Wayne K.J."/>
            <person name="Tettelin H."/>
            <person name="Glass J.I."/>
            <person name="Rusch D."/>
            <person name="Podicherti R."/>
            <person name="Tsui H.-C.T."/>
            <person name="Winkler M.E."/>
        </authorList>
    </citation>
    <scope>NUCLEOTIDE SEQUENCE</scope>
</reference>